<evidence type="ECO:0000313" key="1">
    <source>
        <dbReference type="EMBL" id="JAH89833.1"/>
    </source>
</evidence>
<organism evidence="1">
    <name type="scientific">Anguilla anguilla</name>
    <name type="common">European freshwater eel</name>
    <name type="synonym">Muraena anguilla</name>
    <dbReference type="NCBI Taxonomy" id="7936"/>
    <lineage>
        <taxon>Eukaryota</taxon>
        <taxon>Metazoa</taxon>
        <taxon>Chordata</taxon>
        <taxon>Craniata</taxon>
        <taxon>Vertebrata</taxon>
        <taxon>Euteleostomi</taxon>
        <taxon>Actinopterygii</taxon>
        <taxon>Neopterygii</taxon>
        <taxon>Teleostei</taxon>
        <taxon>Anguilliformes</taxon>
        <taxon>Anguillidae</taxon>
        <taxon>Anguilla</taxon>
    </lineage>
</organism>
<accession>A0A0E9WK36</accession>
<dbReference type="AlphaFoldDB" id="A0A0E9WK36"/>
<protein>
    <submittedName>
        <fullName evidence="1">Uncharacterized protein</fullName>
    </submittedName>
</protein>
<proteinExistence type="predicted"/>
<reference evidence="1" key="1">
    <citation type="submission" date="2014-11" db="EMBL/GenBank/DDBJ databases">
        <authorList>
            <person name="Amaro Gonzalez C."/>
        </authorList>
    </citation>
    <scope>NUCLEOTIDE SEQUENCE</scope>
</reference>
<sequence>MVESLNAANYINPCIPCLACFLIS</sequence>
<reference evidence="1" key="2">
    <citation type="journal article" date="2015" name="Fish Shellfish Immunol.">
        <title>Early steps in the European eel (Anguilla anguilla)-Vibrio vulnificus interaction in the gills: Role of the RtxA13 toxin.</title>
        <authorList>
            <person name="Callol A."/>
            <person name="Pajuelo D."/>
            <person name="Ebbesson L."/>
            <person name="Teles M."/>
            <person name="MacKenzie S."/>
            <person name="Amaro C."/>
        </authorList>
    </citation>
    <scope>NUCLEOTIDE SEQUENCE</scope>
</reference>
<name>A0A0E9WK36_ANGAN</name>
<dbReference type="EMBL" id="GBXM01018744">
    <property type="protein sequence ID" value="JAH89833.1"/>
    <property type="molecule type" value="Transcribed_RNA"/>
</dbReference>